<evidence type="ECO:0000313" key="2">
    <source>
        <dbReference type="Proteomes" id="UP000284842"/>
    </source>
</evidence>
<accession>A0A409YCF5</accession>
<dbReference type="OrthoDB" id="3543113at2759"/>
<dbReference type="EMBL" id="NHTK01001298">
    <property type="protein sequence ID" value="PPR00697.1"/>
    <property type="molecule type" value="Genomic_DNA"/>
</dbReference>
<comment type="caution">
    <text evidence="1">The sequence shown here is derived from an EMBL/GenBank/DDBJ whole genome shotgun (WGS) entry which is preliminary data.</text>
</comment>
<dbReference type="Proteomes" id="UP000284842">
    <property type="component" value="Unassembled WGS sequence"/>
</dbReference>
<gene>
    <name evidence="1" type="ORF">CVT24_000985</name>
</gene>
<evidence type="ECO:0000313" key="1">
    <source>
        <dbReference type="EMBL" id="PPR00697.1"/>
    </source>
</evidence>
<reference evidence="1 2" key="1">
    <citation type="journal article" date="2018" name="Evol. Lett.">
        <title>Horizontal gene cluster transfer increased hallucinogenic mushroom diversity.</title>
        <authorList>
            <person name="Reynolds H.T."/>
            <person name="Vijayakumar V."/>
            <person name="Gluck-Thaler E."/>
            <person name="Korotkin H.B."/>
            <person name="Matheny P.B."/>
            <person name="Slot J.C."/>
        </authorList>
    </citation>
    <scope>NUCLEOTIDE SEQUENCE [LARGE SCALE GENOMIC DNA]</scope>
    <source>
        <strain evidence="1 2">2629</strain>
    </source>
</reference>
<sequence>MHPALQNTFILHHILDQWDAQEVKTGCYNTALVCRAFYNPSQDMLWRRLDSVLPLFKLLSNFSRDEIGDVWVMVGDVSPSELQILQAFGRRVRELDIDTWGYKIDPSVYILISGALGASPLFSNIQTLSYLPDDWCNENAHYGAALNLFFSPSLRNVRMAPMTAQQHHNYATFALRLSLAPQLSLLHLINFSPCQKGLDGILSLKHLCDVVLDLVDSPKAVNRTMFRSLGALEHLSSLTMTLPDVDWTSSDTVTMQSIVFSKLIRLVLHSSIHDVTQFLTETKLPALQKLVYLFPIPGSPLSLCFLLKEFIDRLRISTTSQFSALLLRPSPIPRQIRMSGETLLWVFMEEYLAVPFRYLADGLFRLNLSSLQLCFPLFESLCVADFIATGNAWPNMTRLRLHPKSLRAPIPDTTVLRMIAAGFPRLSVLVIDMNAEHIDEPLLETSSHPLQILTARLAGGPKTNREMLRFAALLDSLFPMLCTVSSVSIGVVDNPTCQVQDIIEELQSSRKRERNRIRSESDIKQANDGIQIAVMSCDEEDFSLIV</sequence>
<name>A0A409YCF5_9AGAR</name>
<organism evidence="1 2">
    <name type="scientific">Panaeolus cyanescens</name>
    <dbReference type="NCBI Taxonomy" id="181874"/>
    <lineage>
        <taxon>Eukaryota</taxon>
        <taxon>Fungi</taxon>
        <taxon>Dikarya</taxon>
        <taxon>Basidiomycota</taxon>
        <taxon>Agaricomycotina</taxon>
        <taxon>Agaricomycetes</taxon>
        <taxon>Agaricomycetidae</taxon>
        <taxon>Agaricales</taxon>
        <taxon>Agaricineae</taxon>
        <taxon>Galeropsidaceae</taxon>
        <taxon>Panaeolus</taxon>
    </lineage>
</organism>
<proteinExistence type="predicted"/>
<evidence type="ECO:0008006" key="3">
    <source>
        <dbReference type="Google" id="ProtNLM"/>
    </source>
</evidence>
<dbReference type="InParanoid" id="A0A409YCF5"/>
<dbReference type="AlphaFoldDB" id="A0A409YCF5"/>
<keyword evidence="2" id="KW-1185">Reference proteome</keyword>
<protein>
    <recommendedName>
        <fullName evidence="3">F-box domain-containing protein</fullName>
    </recommendedName>
</protein>